<comment type="similarity">
    <text evidence="1">Belongs to the bacterial solute-binding protein 1 family.</text>
</comment>
<evidence type="ECO:0000313" key="4">
    <source>
        <dbReference type="Proteomes" id="UP001589830"/>
    </source>
</evidence>
<dbReference type="Gene3D" id="3.40.190.10">
    <property type="entry name" value="Periplasmic binding protein-like II"/>
    <property type="match status" value="2"/>
</dbReference>
<name>A0ABV6Q3C4_9DEIN</name>
<dbReference type="RefSeq" id="WP_188847202.1">
    <property type="nucleotide sequence ID" value="NZ_BMPJ01000010.1"/>
</dbReference>
<dbReference type="CDD" id="cd13543">
    <property type="entry name" value="PBP2_Fbp"/>
    <property type="match status" value="1"/>
</dbReference>
<dbReference type="Proteomes" id="UP001589830">
    <property type="component" value="Unassembled WGS sequence"/>
</dbReference>
<dbReference type="EMBL" id="JBHLTW010000038">
    <property type="protein sequence ID" value="MFC0596259.1"/>
    <property type="molecule type" value="Genomic_DNA"/>
</dbReference>
<organism evidence="3 4">
    <name type="scientific">Thermus composti</name>
    <dbReference type="NCBI Taxonomy" id="532059"/>
    <lineage>
        <taxon>Bacteria</taxon>
        <taxon>Thermotogati</taxon>
        <taxon>Deinococcota</taxon>
        <taxon>Deinococci</taxon>
        <taxon>Thermales</taxon>
        <taxon>Thermaceae</taxon>
        <taxon>Thermus</taxon>
    </lineage>
</organism>
<evidence type="ECO:0000256" key="2">
    <source>
        <dbReference type="ARBA" id="ARBA00022729"/>
    </source>
</evidence>
<accession>A0ABV6Q3C4</accession>
<dbReference type="PANTHER" id="PTHR30006:SF15">
    <property type="entry name" value="IRON-UTILIZATION PERIPLASMIC PROTEIN"/>
    <property type="match status" value="1"/>
</dbReference>
<dbReference type="InterPro" id="IPR026045">
    <property type="entry name" value="Ferric-bd"/>
</dbReference>
<proteinExistence type="inferred from homology"/>
<dbReference type="PIRSF" id="PIRSF002825">
    <property type="entry name" value="CfbpA"/>
    <property type="match status" value="1"/>
</dbReference>
<keyword evidence="4" id="KW-1185">Reference proteome</keyword>
<dbReference type="InterPro" id="IPR006059">
    <property type="entry name" value="SBP"/>
</dbReference>
<comment type="caution">
    <text evidence="3">The sequence shown here is derived from an EMBL/GenBank/DDBJ whole genome shotgun (WGS) entry which is preliminary data.</text>
</comment>
<dbReference type="Pfam" id="PF01547">
    <property type="entry name" value="SBP_bac_1"/>
    <property type="match status" value="1"/>
</dbReference>
<protein>
    <submittedName>
        <fullName evidence="3">Iron ABC transporter substrate-binding protein</fullName>
    </submittedName>
</protein>
<dbReference type="SUPFAM" id="SSF53850">
    <property type="entry name" value="Periplasmic binding protein-like II"/>
    <property type="match status" value="1"/>
</dbReference>
<keyword evidence="2" id="KW-0732">Signal</keyword>
<sequence>MERRKLILSLVGTLALGLGLAQQPTLTVYSGRGESLVGPLVAQFQRETGIRVQVRYGSDAQILAALQEEGDRSPADVVWLNTSGALGRAAALGLLRPLGESLLNKPVGFVPASKRWVPVTVRLRVLAYNPNRLKPEELPQSLLDLPRFVREKGLLGRVGWTPTYSSFQDMVAAILLLHGEEAARKWLTEFKALNPKSYGSSNVAMVDAIRAGEIDLASTNHYYVLRFQRAGFQVGMAFFKDGDVGNLALVTGAGIHRNSKNLVAATRFLNYLLSEKGQQYFVGNIGEYPVVRGVVQDPRLLPLEEALKKTPKLDFEKLPTEEALKLMRELGVL</sequence>
<evidence type="ECO:0000313" key="3">
    <source>
        <dbReference type="EMBL" id="MFC0596259.1"/>
    </source>
</evidence>
<reference evidence="3 4" key="1">
    <citation type="submission" date="2024-09" db="EMBL/GenBank/DDBJ databases">
        <authorList>
            <person name="Sun Q."/>
            <person name="Mori K."/>
        </authorList>
    </citation>
    <scope>NUCLEOTIDE SEQUENCE [LARGE SCALE GENOMIC DNA]</scope>
    <source>
        <strain evidence="3 4">NCAIM B.02340</strain>
    </source>
</reference>
<dbReference type="PANTHER" id="PTHR30006">
    <property type="entry name" value="THIAMINE-BINDING PERIPLASMIC PROTEIN-RELATED"/>
    <property type="match status" value="1"/>
</dbReference>
<evidence type="ECO:0000256" key="1">
    <source>
        <dbReference type="ARBA" id="ARBA00008520"/>
    </source>
</evidence>
<gene>
    <name evidence="3" type="ORF">ACFFFP_08800</name>
</gene>